<dbReference type="AlphaFoldDB" id="A0A382FF41"/>
<proteinExistence type="inferred from homology"/>
<dbReference type="EMBL" id="UINC01049461">
    <property type="protein sequence ID" value="SVB61279.1"/>
    <property type="molecule type" value="Genomic_DNA"/>
</dbReference>
<evidence type="ECO:0008006" key="19">
    <source>
        <dbReference type="Google" id="ProtNLM"/>
    </source>
</evidence>
<name>A0A382FF41_9ZZZZ</name>
<protein>
    <recommendedName>
        <fullName evidence="19">Formamidopyrimidine-DNA glycosylase catalytic domain-containing protein</fullName>
    </recommendedName>
</protein>
<dbReference type="Gene3D" id="1.10.8.50">
    <property type="match status" value="1"/>
</dbReference>
<dbReference type="FunFam" id="1.10.8.50:FF:000003">
    <property type="entry name" value="Formamidopyrimidine-DNA glycosylase"/>
    <property type="match status" value="1"/>
</dbReference>
<evidence type="ECO:0000256" key="11">
    <source>
        <dbReference type="ARBA" id="ARBA00023204"/>
    </source>
</evidence>
<evidence type="ECO:0000313" key="18">
    <source>
        <dbReference type="EMBL" id="SVB61279.1"/>
    </source>
</evidence>
<dbReference type="Pfam" id="PF06831">
    <property type="entry name" value="H2TH"/>
    <property type="match status" value="1"/>
</dbReference>
<keyword evidence="6" id="KW-0227">DNA damage</keyword>
<dbReference type="PANTHER" id="PTHR22993:SF9">
    <property type="entry name" value="FORMAMIDOPYRIMIDINE-DNA GLYCOSYLASE"/>
    <property type="match status" value="1"/>
</dbReference>
<keyword evidence="8" id="KW-0378">Hydrolase</keyword>
<dbReference type="PANTHER" id="PTHR22993">
    <property type="entry name" value="FORMAMIDOPYRIMIDINE-DNA GLYCOSYLASE"/>
    <property type="match status" value="1"/>
</dbReference>
<keyword evidence="13" id="KW-0511">Multifunctional enzyme</keyword>
<evidence type="ECO:0000256" key="10">
    <source>
        <dbReference type="ARBA" id="ARBA00023125"/>
    </source>
</evidence>
<feature type="domain" description="FPG-type" evidence="16">
    <location>
        <begin position="217"/>
        <end position="251"/>
    </location>
</feature>
<dbReference type="SUPFAM" id="SSF81624">
    <property type="entry name" value="N-terminal domain of MutM-like DNA repair proteins"/>
    <property type="match status" value="1"/>
</dbReference>
<dbReference type="Pfam" id="PF01149">
    <property type="entry name" value="Fapy_DNA_glyco"/>
    <property type="match status" value="1"/>
</dbReference>
<dbReference type="SMART" id="SM01232">
    <property type="entry name" value="H2TH"/>
    <property type="match status" value="1"/>
</dbReference>
<evidence type="ECO:0000256" key="8">
    <source>
        <dbReference type="ARBA" id="ARBA00022801"/>
    </source>
</evidence>
<keyword evidence="12" id="KW-0456">Lyase</keyword>
<evidence type="ECO:0000256" key="9">
    <source>
        <dbReference type="ARBA" id="ARBA00022833"/>
    </source>
</evidence>
<evidence type="ECO:0000256" key="7">
    <source>
        <dbReference type="ARBA" id="ARBA00022771"/>
    </source>
</evidence>
<accession>A0A382FF41</accession>
<dbReference type="GO" id="GO:0034039">
    <property type="term" value="F:8-oxo-7,8-dihydroguanine DNA N-glycosylase activity"/>
    <property type="evidence" value="ECO:0007669"/>
    <property type="project" value="TreeGrafter"/>
</dbReference>
<dbReference type="GO" id="GO:0006284">
    <property type="term" value="P:base-excision repair"/>
    <property type="evidence" value="ECO:0007669"/>
    <property type="project" value="InterPro"/>
</dbReference>
<dbReference type="InterPro" id="IPR000214">
    <property type="entry name" value="Znf_DNA_glyclase/AP_lyase"/>
</dbReference>
<keyword evidence="5" id="KW-0479">Metal-binding</keyword>
<comment type="catalytic activity">
    <reaction evidence="1">
        <text>Hydrolysis of DNA containing ring-opened 7-methylguanine residues, releasing 2,6-diamino-4-hydroxy-5-(N-methyl)formamidopyrimidine.</text>
        <dbReference type="EC" id="3.2.2.23"/>
    </reaction>
</comment>
<comment type="subunit">
    <text evidence="4">Monomer.</text>
</comment>
<comment type="catalytic activity">
    <reaction evidence="15">
        <text>2'-deoxyribonucleotide-(2'-deoxyribose 5'-phosphate)-2'-deoxyribonucleotide-DNA = a 3'-end 2'-deoxyribonucleotide-(2,3-dehydro-2,3-deoxyribose 5'-phosphate)-DNA + a 5'-end 5'-phospho-2'-deoxyribonucleoside-DNA + H(+)</text>
        <dbReference type="Rhea" id="RHEA:66592"/>
        <dbReference type="Rhea" id="RHEA-COMP:13180"/>
        <dbReference type="Rhea" id="RHEA-COMP:16897"/>
        <dbReference type="Rhea" id="RHEA-COMP:17067"/>
        <dbReference type="ChEBI" id="CHEBI:15378"/>
        <dbReference type="ChEBI" id="CHEBI:136412"/>
        <dbReference type="ChEBI" id="CHEBI:157695"/>
        <dbReference type="ChEBI" id="CHEBI:167181"/>
        <dbReference type="EC" id="4.2.99.18"/>
    </reaction>
</comment>
<dbReference type="GO" id="GO:0140078">
    <property type="term" value="F:class I DNA-(apurinic or apyrimidinic site) endonuclease activity"/>
    <property type="evidence" value="ECO:0007669"/>
    <property type="project" value="UniProtKB-EC"/>
</dbReference>
<keyword evidence="11" id="KW-0234">DNA repair</keyword>
<reference evidence="18" key="1">
    <citation type="submission" date="2018-05" db="EMBL/GenBank/DDBJ databases">
        <authorList>
            <person name="Lanie J.A."/>
            <person name="Ng W.-L."/>
            <person name="Kazmierczak K.M."/>
            <person name="Andrzejewski T.M."/>
            <person name="Davidsen T.M."/>
            <person name="Wayne K.J."/>
            <person name="Tettelin H."/>
            <person name="Glass J.I."/>
            <person name="Rusch D."/>
            <person name="Podicherti R."/>
            <person name="Tsui H.-C.T."/>
            <person name="Winkler M.E."/>
        </authorList>
    </citation>
    <scope>NUCLEOTIDE SEQUENCE</scope>
</reference>
<evidence type="ECO:0000256" key="15">
    <source>
        <dbReference type="ARBA" id="ARBA00044632"/>
    </source>
</evidence>
<dbReference type="InterPro" id="IPR015887">
    <property type="entry name" value="DNA_glyclase_Znf_dom_DNA_BS"/>
</dbReference>
<dbReference type="InterPro" id="IPR010663">
    <property type="entry name" value="Znf_FPG/IleRS"/>
</dbReference>
<keyword evidence="14" id="KW-0326">Glycosidase</keyword>
<dbReference type="InterPro" id="IPR012319">
    <property type="entry name" value="FPG_cat"/>
</dbReference>
<keyword evidence="7" id="KW-0863">Zinc-finger</keyword>
<keyword evidence="10" id="KW-0238">DNA-binding</keyword>
<gene>
    <name evidence="18" type="ORF">METZ01_LOCUS214133</name>
</gene>
<dbReference type="Gene3D" id="3.20.190.10">
    <property type="entry name" value="MutM-like, N-terminal"/>
    <property type="match status" value="1"/>
</dbReference>
<feature type="non-terminal residue" evidence="18">
    <location>
        <position position="1"/>
    </location>
</feature>
<evidence type="ECO:0000259" key="17">
    <source>
        <dbReference type="PROSITE" id="PS51068"/>
    </source>
</evidence>
<dbReference type="InterPro" id="IPR020629">
    <property type="entry name" value="FPG_Glyclase"/>
</dbReference>
<evidence type="ECO:0000256" key="2">
    <source>
        <dbReference type="ARBA" id="ARBA00001947"/>
    </source>
</evidence>
<dbReference type="GO" id="GO:0003684">
    <property type="term" value="F:damaged DNA binding"/>
    <property type="evidence" value="ECO:0007669"/>
    <property type="project" value="InterPro"/>
</dbReference>
<dbReference type="PROSITE" id="PS01242">
    <property type="entry name" value="ZF_FPG_1"/>
    <property type="match status" value="1"/>
</dbReference>
<evidence type="ECO:0000256" key="12">
    <source>
        <dbReference type="ARBA" id="ARBA00023239"/>
    </source>
</evidence>
<dbReference type="InterPro" id="IPR015886">
    <property type="entry name" value="H2TH_FPG"/>
</dbReference>
<dbReference type="PROSITE" id="PS51066">
    <property type="entry name" value="ZF_FPG_2"/>
    <property type="match status" value="1"/>
</dbReference>
<evidence type="ECO:0000256" key="13">
    <source>
        <dbReference type="ARBA" id="ARBA00023268"/>
    </source>
</evidence>
<evidence type="ECO:0000256" key="1">
    <source>
        <dbReference type="ARBA" id="ARBA00001668"/>
    </source>
</evidence>
<organism evidence="18">
    <name type="scientific">marine metagenome</name>
    <dbReference type="NCBI Taxonomy" id="408172"/>
    <lineage>
        <taxon>unclassified sequences</taxon>
        <taxon>metagenomes</taxon>
        <taxon>ecological metagenomes</taxon>
    </lineage>
</organism>
<evidence type="ECO:0000256" key="6">
    <source>
        <dbReference type="ARBA" id="ARBA00022763"/>
    </source>
</evidence>
<evidence type="ECO:0000256" key="3">
    <source>
        <dbReference type="ARBA" id="ARBA00009409"/>
    </source>
</evidence>
<dbReference type="InterPro" id="IPR010979">
    <property type="entry name" value="Ribosomal_uS13-like_H2TH"/>
</dbReference>
<evidence type="ECO:0000259" key="16">
    <source>
        <dbReference type="PROSITE" id="PS51066"/>
    </source>
</evidence>
<keyword evidence="9" id="KW-0862">Zinc</keyword>
<feature type="domain" description="Formamidopyrimidine-DNA glycosylase catalytic" evidence="17">
    <location>
        <begin position="1"/>
        <end position="96"/>
    </location>
</feature>
<dbReference type="GO" id="GO:0008270">
    <property type="term" value="F:zinc ion binding"/>
    <property type="evidence" value="ECO:0007669"/>
    <property type="project" value="UniProtKB-KW"/>
</dbReference>
<evidence type="ECO:0000256" key="5">
    <source>
        <dbReference type="ARBA" id="ARBA00022723"/>
    </source>
</evidence>
<comment type="cofactor">
    <cofactor evidence="2">
        <name>Zn(2+)</name>
        <dbReference type="ChEBI" id="CHEBI:29105"/>
    </cofactor>
</comment>
<evidence type="ECO:0000256" key="4">
    <source>
        <dbReference type="ARBA" id="ARBA00011245"/>
    </source>
</evidence>
<dbReference type="InterPro" id="IPR035937">
    <property type="entry name" value="FPG_N"/>
</dbReference>
<dbReference type="NCBIfam" id="TIGR00577">
    <property type="entry name" value="fpg"/>
    <property type="match status" value="1"/>
</dbReference>
<sequence>EKTISNLLHHNDYLNVFSSHSPNGISRLVQGQTIQKIWRRGKFIVFTLELGYLYFHLRMTGQLVISIKDQDYKYITAELVFSDKTSLYFKDYRKFGRIGYAQTLNFINQMVGVEPLGRRFTFPYLQKELKKRKRQIKPLLLDQSFICGLGNIYVDECLWLSCIHPQTLSNKLQIKNVPELYRSILTVLQEAIRLNGTTIINFKYGDNNRGNFKQFLNVYARAGLPCFRCSNKIEKVFIGQRGTYFCRVCQN</sequence>
<evidence type="ECO:0000256" key="14">
    <source>
        <dbReference type="ARBA" id="ARBA00023295"/>
    </source>
</evidence>
<dbReference type="SUPFAM" id="SSF46946">
    <property type="entry name" value="S13-like H2TH domain"/>
    <property type="match status" value="1"/>
</dbReference>
<dbReference type="SUPFAM" id="SSF57716">
    <property type="entry name" value="Glucocorticoid receptor-like (DNA-binding domain)"/>
    <property type="match status" value="1"/>
</dbReference>
<comment type="similarity">
    <text evidence="3">Belongs to the FPG family.</text>
</comment>
<dbReference type="SMART" id="SM00898">
    <property type="entry name" value="Fapy_DNA_glyco"/>
    <property type="match status" value="1"/>
</dbReference>
<dbReference type="PROSITE" id="PS51068">
    <property type="entry name" value="FPG_CAT"/>
    <property type="match status" value="1"/>
</dbReference>
<dbReference type="NCBIfam" id="NF002211">
    <property type="entry name" value="PRK01103.1"/>
    <property type="match status" value="1"/>
</dbReference>
<dbReference type="Pfam" id="PF06827">
    <property type="entry name" value="zf-FPG_IleRS"/>
    <property type="match status" value="1"/>
</dbReference>